<dbReference type="RefSeq" id="WP_345673969.1">
    <property type="nucleotide sequence ID" value="NZ_BAABHS010000003.1"/>
</dbReference>
<dbReference type="NCBIfam" id="NF033747">
    <property type="entry name" value="class_E_sortase"/>
    <property type="match status" value="1"/>
</dbReference>
<keyword evidence="3" id="KW-0812">Transmembrane</keyword>
<reference evidence="5" key="1">
    <citation type="journal article" date="2019" name="Int. J. Syst. Evol. Microbiol.">
        <title>The Global Catalogue of Microorganisms (GCM) 10K type strain sequencing project: providing services to taxonomists for standard genome sequencing and annotation.</title>
        <authorList>
            <consortium name="The Broad Institute Genomics Platform"/>
            <consortium name="The Broad Institute Genome Sequencing Center for Infectious Disease"/>
            <person name="Wu L."/>
            <person name="Ma J."/>
        </authorList>
    </citation>
    <scope>NUCLEOTIDE SEQUENCE [LARGE SCALE GENOMIC DNA]</scope>
    <source>
        <strain evidence="5">JCM 17986</strain>
    </source>
</reference>
<feature type="compositionally biased region" description="Low complexity" evidence="2">
    <location>
        <begin position="1"/>
        <end position="12"/>
    </location>
</feature>
<feature type="region of interest" description="Disordered" evidence="2">
    <location>
        <begin position="164"/>
        <end position="190"/>
    </location>
</feature>
<feature type="compositionally biased region" description="Low complexity" evidence="2">
    <location>
        <begin position="40"/>
        <end position="56"/>
    </location>
</feature>
<proteinExistence type="predicted"/>
<feature type="transmembrane region" description="Helical" evidence="3">
    <location>
        <begin position="119"/>
        <end position="150"/>
    </location>
</feature>
<evidence type="ECO:0000313" key="5">
    <source>
        <dbReference type="Proteomes" id="UP001500466"/>
    </source>
</evidence>
<dbReference type="Pfam" id="PF04203">
    <property type="entry name" value="Sortase"/>
    <property type="match status" value="1"/>
</dbReference>
<dbReference type="InterPro" id="IPR042003">
    <property type="entry name" value="Sortase_E"/>
</dbReference>
<protein>
    <submittedName>
        <fullName evidence="4">Class E sortase</fullName>
    </submittedName>
</protein>
<dbReference type="InterPro" id="IPR005754">
    <property type="entry name" value="Sortase"/>
</dbReference>
<dbReference type="InterPro" id="IPR053465">
    <property type="entry name" value="Sortase_Class_E"/>
</dbReference>
<keyword evidence="1" id="KW-0378">Hydrolase</keyword>
<evidence type="ECO:0000313" key="4">
    <source>
        <dbReference type="EMBL" id="GAA4950768.1"/>
    </source>
</evidence>
<keyword evidence="3" id="KW-1133">Transmembrane helix</keyword>
<dbReference type="Gene3D" id="2.40.260.10">
    <property type="entry name" value="Sortase"/>
    <property type="match status" value="1"/>
</dbReference>
<dbReference type="InterPro" id="IPR023365">
    <property type="entry name" value="Sortase_dom-sf"/>
</dbReference>
<accession>A0ABP9GU75</accession>
<dbReference type="CDD" id="cd05830">
    <property type="entry name" value="Sortase_E"/>
    <property type="match status" value="1"/>
</dbReference>
<feature type="compositionally biased region" description="Gly residues" evidence="2">
    <location>
        <begin position="57"/>
        <end position="70"/>
    </location>
</feature>
<organism evidence="4 5">
    <name type="scientific">Yinghuangia aomiensis</name>
    <dbReference type="NCBI Taxonomy" id="676205"/>
    <lineage>
        <taxon>Bacteria</taxon>
        <taxon>Bacillati</taxon>
        <taxon>Actinomycetota</taxon>
        <taxon>Actinomycetes</taxon>
        <taxon>Kitasatosporales</taxon>
        <taxon>Streptomycetaceae</taxon>
        <taxon>Yinghuangia</taxon>
    </lineage>
</organism>
<dbReference type="EMBL" id="BAABHS010000003">
    <property type="protein sequence ID" value="GAA4950768.1"/>
    <property type="molecule type" value="Genomic_DNA"/>
</dbReference>
<comment type="caution">
    <text evidence="4">The sequence shown here is derived from an EMBL/GenBank/DDBJ whole genome shotgun (WGS) entry which is preliminary data.</text>
</comment>
<evidence type="ECO:0000256" key="1">
    <source>
        <dbReference type="ARBA" id="ARBA00022801"/>
    </source>
</evidence>
<gene>
    <name evidence="4" type="ORF">GCM10023205_09390</name>
</gene>
<sequence>MYADPAPDAAPASQPGLPAGPEPGYEPDFRDRTAELAVVRPPGRAARRAAAAAPGDGTPGGGTPGGGTPGGRAARRKALQEEQKGARRRGKPRTGAAVELPPGAGRAARRKAAKPSTKARVITGVATGIGELAMTAGLVMVLFVVYTTWWTNVVGHRNANREADSLQDQWDQSQKDGAPPPAPDPRQPDGFAPGAGFALLYIPKLGVRVPVAQGTDKQKVLDKGLAGHYTDPKTAMPWDNQGNFAVAAHRNTHGEPFRYINKLVAGDKLVVETSTTYYTYVVTNTLPETSPKDIAVIDPVPKKSGFKGPGRYITLTTCTPDGHSTYRLIVWGQLQEERPRKDGKPDALVKDT</sequence>
<evidence type="ECO:0000256" key="3">
    <source>
        <dbReference type="SAM" id="Phobius"/>
    </source>
</evidence>
<evidence type="ECO:0000256" key="2">
    <source>
        <dbReference type="SAM" id="MobiDB-lite"/>
    </source>
</evidence>
<feature type="region of interest" description="Disordered" evidence="2">
    <location>
        <begin position="1"/>
        <end position="117"/>
    </location>
</feature>
<name>A0ABP9GU75_9ACTN</name>
<dbReference type="Proteomes" id="UP001500466">
    <property type="component" value="Unassembled WGS sequence"/>
</dbReference>
<dbReference type="NCBIfam" id="TIGR01076">
    <property type="entry name" value="sortase_fam"/>
    <property type="match status" value="1"/>
</dbReference>
<dbReference type="SUPFAM" id="SSF63817">
    <property type="entry name" value="Sortase"/>
    <property type="match status" value="1"/>
</dbReference>
<keyword evidence="5" id="KW-1185">Reference proteome</keyword>
<keyword evidence="3" id="KW-0472">Membrane</keyword>